<keyword evidence="4" id="KW-1185">Reference proteome</keyword>
<keyword evidence="1" id="KW-0812">Transmembrane</keyword>
<dbReference type="SUPFAM" id="SSF48452">
    <property type="entry name" value="TPR-like"/>
    <property type="match status" value="1"/>
</dbReference>
<gene>
    <name evidence="3" type="ordered locus">Fluta_0015</name>
</gene>
<keyword evidence="1" id="KW-0472">Membrane</keyword>
<evidence type="ECO:0000256" key="1">
    <source>
        <dbReference type="SAM" id="Phobius"/>
    </source>
</evidence>
<dbReference type="HOGENOM" id="CLU_096069_0_0_10"/>
<reference evidence="4" key="2">
    <citation type="submission" date="2011-02" db="EMBL/GenBank/DDBJ databases">
        <title>The complete genome of Fluviicola taffensis DSM 16823.</title>
        <authorList>
            <consortium name="US DOE Joint Genome Institute (JGI-PGF)"/>
            <person name="Lucas S."/>
            <person name="Copeland A."/>
            <person name="Lapidus A."/>
            <person name="Bruce D."/>
            <person name="Goodwin L."/>
            <person name="Pitluck S."/>
            <person name="Kyrpides N."/>
            <person name="Mavromatis K."/>
            <person name="Ivanova N."/>
            <person name="Mikhailova N."/>
            <person name="Pagani I."/>
            <person name="Chertkov O."/>
            <person name="Detter J.C."/>
            <person name="Han C."/>
            <person name="Tapia R."/>
            <person name="Land M."/>
            <person name="Hauser L."/>
            <person name="Markowitz V."/>
            <person name="Cheng J.-F."/>
            <person name="Hugenholtz P."/>
            <person name="Woyke T."/>
            <person name="Wu D."/>
            <person name="Tindall B."/>
            <person name="Pomrenke H.G."/>
            <person name="Brambilla E."/>
            <person name="Klenk H.-P."/>
            <person name="Eisen J.A."/>
        </authorList>
    </citation>
    <scope>NUCLEOTIDE SEQUENCE [LARGE SCALE GENOMIC DNA]</scope>
    <source>
        <strain evidence="4">DSM 16823 / RW262 / RW262</strain>
    </source>
</reference>
<feature type="domain" description="Ancillary SecYEG translocon subunit/Cell division coordinator CpoB TPR" evidence="2">
    <location>
        <begin position="14"/>
        <end position="116"/>
    </location>
</feature>
<proteinExistence type="predicted"/>
<evidence type="ECO:0000313" key="3">
    <source>
        <dbReference type="EMBL" id="AEA42025.1"/>
    </source>
</evidence>
<dbReference type="eggNOG" id="COG0457">
    <property type="taxonomic scope" value="Bacteria"/>
</dbReference>
<organism evidence="3 4">
    <name type="scientific">Fluviicola taffensis (strain DSM 16823 / NCIMB 13979 / RW262)</name>
    <dbReference type="NCBI Taxonomy" id="755732"/>
    <lineage>
        <taxon>Bacteria</taxon>
        <taxon>Pseudomonadati</taxon>
        <taxon>Bacteroidota</taxon>
        <taxon>Flavobacteriia</taxon>
        <taxon>Flavobacteriales</taxon>
        <taxon>Crocinitomicaceae</taxon>
        <taxon>Fluviicola</taxon>
    </lineage>
</organism>
<dbReference type="Pfam" id="PF13174">
    <property type="entry name" value="TPR_6"/>
    <property type="match status" value="1"/>
</dbReference>
<dbReference type="STRING" id="755732.Fluta_0015"/>
<dbReference type="EMBL" id="CP002542">
    <property type="protein sequence ID" value="AEA42025.1"/>
    <property type="molecule type" value="Genomic_DNA"/>
</dbReference>
<dbReference type="InterPro" id="IPR011990">
    <property type="entry name" value="TPR-like_helical_dom_sf"/>
</dbReference>
<sequence length="210" mass="23643">MAGTTSFNDIKRQFKENKRLRLITAVVIGLIVGILGYILYKQFIYAPKNLKANEGYYKGLNLAAKDSVDAAITELEPFVKKNSGYQGGEVAKFTLARQYMAKGDFKKALKLLEDVSLEDTYGPSLVLGLQGDCNSEMGKYKEALDLYVDAADSDENDWTTPTYLFKAGQVAEEIKDFAKAKELYERINKDYYQFGSQKSIDKYIARVSNK</sequence>
<dbReference type="AlphaFoldDB" id="F2I9N2"/>
<dbReference type="Gene3D" id="1.25.40.10">
    <property type="entry name" value="Tetratricopeptide repeat domain"/>
    <property type="match status" value="1"/>
</dbReference>
<dbReference type="Pfam" id="PF09976">
    <property type="entry name" value="TPR_21"/>
    <property type="match status" value="1"/>
</dbReference>
<accession>F2I9N2</accession>
<dbReference type="OrthoDB" id="9808622at2"/>
<reference evidence="3 4" key="1">
    <citation type="journal article" date="2011" name="Stand. Genomic Sci.">
        <title>Complete genome sequence of the gliding freshwater bacterium Fluviicola taffensis type strain (RW262).</title>
        <authorList>
            <person name="Woyke T."/>
            <person name="Chertkov O."/>
            <person name="Lapidus A."/>
            <person name="Nolan M."/>
            <person name="Lucas S."/>
            <person name="Del Rio T.G."/>
            <person name="Tice H."/>
            <person name="Cheng J.F."/>
            <person name="Tapia R."/>
            <person name="Han C."/>
            <person name="Goodwin L."/>
            <person name="Pitluck S."/>
            <person name="Liolios K."/>
            <person name="Pagani I."/>
            <person name="Ivanova N."/>
            <person name="Huntemann M."/>
            <person name="Mavromatis K."/>
            <person name="Mikhailova N."/>
            <person name="Pati A."/>
            <person name="Chen A."/>
            <person name="Palaniappan K."/>
            <person name="Land M."/>
            <person name="Hauser L."/>
            <person name="Brambilla E.M."/>
            <person name="Rohde M."/>
            <person name="Mwirichia R."/>
            <person name="Sikorski J."/>
            <person name="Tindall B.J."/>
            <person name="Goker M."/>
            <person name="Bristow J."/>
            <person name="Eisen J.A."/>
            <person name="Markowitz V."/>
            <person name="Hugenholtz P."/>
            <person name="Klenk H.P."/>
            <person name="Kyrpides N.C."/>
        </authorList>
    </citation>
    <scope>NUCLEOTIDE SEQUENCE [LARGE SCALE GENOMIC DNA]</scope>
    <source>
        <strain evidence="4">DSM 16823 / RW262 / RW262</strain>
    </source>
</reference>
<evidence type="ECO:0000313" key="4">
    <source>
        <dbReference type="Proteomes" id="UP000007463"/>
    </source>
</evidence>
<evidence type="ECO:0000259" key="2">
    <source>
        <dbReference type="Pfam" id="PF09976"/>
    </source>
</evidence>
<feature type="transmembrane region" description="Helical" evidence="1">
    <location>
        <begin position="20"/>
        <end position="40"/>
    </location>
</feature>
<dbReference type="InterPro" id="IPR019734">
    <property type="entry name" value="TPR_rpt"/>
</dbReference>
<dbReference type="InterPro" id="IPR018704">
    <property type="entry name" value="SecYEG/CpoB_TPR"/>
</dbReference>
<dbReference type="KEGG" id="fte:Fluta_0015"/>
<dbReference type="RefSeq" id="WP_013684799.1">
    <property type="nucleotide sequence ID" value="NC_015321.1"/>
</dbReference>
<name>F2I9N2_FLUTR</name>
<dbReference type="Proteomes" id="UP000007463">
    <property type="component" value="Chromosome"/>
</dbReference>
<keyword evidence="1" id="KW-1133">Transmembrane helix</keyword>
<protein>
    <submittedName>
        <fullName evidence="3">TPR domain-containing protein</fullName>
    </submittedName>
</protein>